<comment type="caution">
    <text evidence="1">The sequence shown here is derived from an EMBL/GenBank/DDBJ whole genome shotgun (WGS) entry which is preliminary data.</text>
</comment>
<name>A0ACC2LTB1_PERAE</name>
<gene>
    <name evidence="1" type="ORF">MRB53_010551</name>
</gene>
<evidence type="ECO:0000313" key="2">
    <source>
        <dbReference type="Proteomes" id="UP001234297"/>
    </source>
</evidence>
<protein>
    <submittedName>
        <fullName evidence="1">Uncharacterized protein</fullName>
    </submittedName>
</protein>
<accession>A0ACC2LTB1</accession>
<evidence type="ECO:0000313" key="1">
    <source>
        <dbReference type="EMBL" id="KAJ8636284.1"/>
    </source>
</evidence>
<dbReference type="EMBL" id="CM056811">
    <property type="protein sequence ID" value="KAJ8636284.1"/>
    <property type="molecule type" value="Genomic_DNA"/>
</dbReference>
<organism evidence="1 2">
    <name type="scientific">Persea americana</name>
    <name type="common">Avocado</name>
    <dbReference type="NCBI Taxonomy" id="3435"/>
    <lineage>
        <taxon>Eukaryota</taxon>
        <taxon>Viridiplantae</taxon>
        <taxon>Streptophyta</taxon>
        <taxon>Embryophyta</taxon>
        <taxon>Tracheophyta</taxon>
        <taxon>Spermatophyta</taxon>
        <taxon>Magnoliopsida</taxon>
        <taxon>Magnoliidae</taxon>
        <taxon>Laurales</taxon>
        <taxon>Lauraceae</taxon>
        <taxon>Persea</taxon>
    </lineage>
</organism>
<keyword evidence="2" id="KW-1185">Reference proteome</keyword>
<reference evidence="1 2" key="1">
    <citation type="journal article" date="2022" name="Hortic Res">
        <title>A haplotype resolved chromosomal level avocado genome allows analysis of novel avocado genes.</title>
        <authorList>
            <person name="Nath O."/>
            <person name="Fletcher S.J."/>
            <person name="Hayward A."/>
            <person name="Shaw L.M."/>
            <person name="Masouleh A.K."/>
            <person name="Furtado A."/>
            <person name="Henry R.J."/>
            <person name="Mitter N."/>
        </authorList>
    </citation>
    <scope>NUCLEOTIDE SEQUENCE [LARGE SCALE GENOMIC DNA]</scope>
    <source>
        <strain evidence="2">cv. Hass</strain>
    </source>
</reference>
<dbReference type="Proteomes" id="UP001234297">
    <property type="component" value="Chromosome 3"/>
</dbReference>
<sequence>MLCLGAPSFNPMRPRLLINKSIEIERADKTLDRAIKEGITNLLHFETMIKNLKRQFDVVQIEADKYMDALNRSRARRAVPKWFRGRSCIRSHPPTLATSQLDETYASGGGGSNSLSGGNAGSENEVGMKAIT</sequence>
<proteinExistence type="predicted"/>